<protein>
    <submittedName>
        <fullName evidence="8">Protein FAM166A</fullName>
    </submittedName>
</protein>
<evidence type="ECO:0000259" key="6">
    <source>
        <dbReference type="Pfam" id="PF10629"/>
    </source>
</evidence>
<reference evidence="8" key="1">
    <citation type="submission" date="2025-08" db="UniProtKB">
        <authorList>
            <consortium name="RefSeq"/>
        </authorList>
    </citation>
    <scope>IDENTIFICATION</scope>
    <source>
        <strain evidence="8">J_2021</strain>
        <tissue evidence="8">Erythrocytes</tissue>
    </source>
</reference>
<dbReference type="GO" id="GO:0005930">
    <property type="term" value="C:axoneme"/>
    <property type="evidence" value="ECO:0007669"/>
    <property type="project" value="UniProtKB-SubCell"/>
</dbReference>
<dbReference type="Pfam" id="PF10629">
    <property type="entry name" value="CMI2B-like"/>
    <property type="match status" value="1"/>
</dbReference>
<dbReference type="Proteomes" id="UP000186698">
    <property type="component" value="Chromosome 8L"/>
</dbReference>
<organism evidence="7 8">
    <name type="scientific">Xenopus laevis</name>
    <name type="common">African clawed frog</name>
    <dbReference type="NCBI Taxonomy" id="8355"/>
    <lineage>
        <taxon>Eukaryota</taxon>
        <taxon>Metazoa</taxon>
        <taxon>Chordata</taxon>
        <taxon>Craniata</taxon>
        <taxon>Vertebrata</taxon>
        <taxon>Euteleostomi</taxon>
        <taxon>Amphibia</taxon>
        <taxon>Batrachia</taxon>
        <taxon>Anura</taxon>
        <taxon>Pipoidea</taxon>
        <taxon>Pipidae</taxon>
        <taxon>Xenopodinae</taxon>
        <taxon>Xenopus</taxon>
        <taxon>Xenopus</taxon>
    </lineage>
</organism>
<dbReference type="InterPro" id="IPR052683">
    <property type="entry name" value="CIMIP2A"/>
</dbReference>
<dbReference type="Bgee" id="108698120">
    <property type="expression patterns" value="Expressed in testis and 4 other cell types or tissues"/>
</dbReference>
<dbReference type="PaxDb" id="8355-A0A1L8F5P1"/>
<keyword evidence="2" id="KW-0963">Cytoplasm</keyword>
<dbReference type="OMA" id="WPEAHIY"/>
<evidence type="ECO:0000256" key="5">
    <source>
        <dbReference type="ARBA" id="ARBA00035661"/>
    </source>
</evidence>
<dbReference type="GO" id="GO:0015630">
    <property type="term" value="C:microtubule cytoskeleton"/>
    <property type="evidence" value="ECO:0007669"/>
    <property type="project" value="UniProtKB-ARBA"/>
</dbReference>
<keyword evidence="7" id="KW-1185">Reference proteome</keyword>
<dbReference type="PANTHER" id="PTHR47299">
    <property type="entry name" value="PROTEIN FAM166A"/>
    <property type="match status" value="1"/>
</dbReference>
<name>A0A1L8F5P1_XENLA</name>
<comment type="subcellular location">
    <subcellularLocation>
        <location evidence="1">Cytoplasm</location>
        <location evidence="1">Cytoskeleton</location>
        <location evidence="1">Cilium axoneme</location>
    </subcellularLocation>
</comment>
<sequence length="272" mass="30532">MTRSSSCPLPGYEGLAPQFHYQPGEFPGVLHPDPHVQRDPAAYLPHPTDPSGLGSRKPPREGQLTLRSPRLSGKAVPPRPCRQAGNSVSLPTTQWQDGMMDKEQNQQSIQPGSRDGITQVLDRYQQNPGPVPQLESFSNTYMKLPPIESLKSIQRKAITGYTGYIPRSAWSIGIGYQPSVQQCMDEFNQSQVQRILPGTGGMRRRPSYWPEAHIYSPRGVLPKYTGFIPGFRDCFGETLGNTSRRLYQHSHLRGLRQASMKNAFNERNVLYN</sequence>
<comment type="similarity">
    <text evidence="5">Belongs to the CIMIP2 family.</text>
</comment>
<dbReference type="InterPro" id="IPR018902">
    <property type="entry name" value="CMI2A-C-like_dom"/>
</dbReference>
<dbReference type="KEGG" id="xla:108698120"/>
<evidence type="ECO:0000313" key="7">
    <source>
        <dbReference type="Proteomes" id="UP000186698"/>
    </source>
</evidence>
<evidence type="ECO:0000313" key="8">
    <source>
        <dbReference type="RefSeq" id="XP_018084865.1"/>
    </source>
</evidence>
<feature type="domain" description="Ciliary microtubule inner protein 2A-C-like" evidence="6">
    <location>
        <begin position="220"/>
        <end position="256"/>
    </location>
</feature>
<proteinExistence type="inferred from homology"/>
<evidence type="ECO:0000256" key="1">
    <source>
        <dbReference type="ARBA" id="ARBA00004430"/>
    </source>
</evidence>
<gene>
    <name evidence="8" type="primary">LOC108698120</name>
</gene>
<keyword evidence="4" id="KW-0966">Cell projection</keyword>
<accession>A0A1L8F5P1</accession>
<dbReference type="OrthoDB" id="2019884at2759"/>
<keyword evidence="3" id="KW-0206">Cytoskeleton</keyword>
<dbReference type="GO" id="GO:0005634">
    <property type="term" value="C:nucleus"/>
    <property type="evidence" value="ECO:0007669"/>
    <property type="project" value="TreeGrafter"/>
</dbReference>
<dbReference type="RefSeq" id="XP_018084865.1">
    <property type="nucleotide sequence ID" value="XM_018229376.2"/>
</dbReference>
<evidence type="ECO:0000256" key="4">
    <source>
        <dbReference type="ARBA" id="ARBA00023273"/>
    </source>
</evidence>
<dbReference type="AlphaFoldDB" id="A0A1L8F5P1"/>
<evidence type="ECO:0000256" key="2">
    <source>
        <dbReference type="ARBA" id="ARBA00022490"/>
    </source>
</evidence>
<dbReference type="GeneID" id="108698120"/>
<evidence type="ECO:0000256" key="3">
    <source>
        <dbReference type="ARBA" id="ARBA00023212"/>
    </source>
</evidence>
<dbReference type="PANTHER" id="PTHR47299:SF1">
    <property type="entry name" value="PROTEIN FAM166A"/>
    <property type="match status" value="1"/>
</dbReference>